<proteinExistence type="inferred from homology"/>
<feature type="compositionally biased region" description="Basic and acidic residues" evidence="4">
    <location>
        <begin position="1"/>
        <end position="11"/>
    </location>
</feature>
<dbReference type="PANTHER" id="PTHR16675:SF193">
    <property type="entry name" value="LOC571647 PROTEIN-RELATED"/>
    <property type="match status" value="1"/>
</dbReference>
<keyword evidence="2" id="KW-0393">Immunoglobulin domain</keyword>
<dbReference type="SMART" id="SM00407">
    <property type="entry name" value="IGc1"/>
    <property type="match status" value="1"/>
</dbReference>
<evidence type="ECO:0000259" key="6">
    <source>
        <dbReference type="PROSITE" id="PS50835"/>
    </source>
</evidence>
<dbReference type="InterPro" id="IPR003597">
    <property type="entry name" value="Ig_C1-set"/>
</dbReference>
<evidence type="ECO:0000256" key="1">
    <source>
        <dbReference type="ARBA" id="ARBA00023180"/>
    </source>
</evidence>
<reference evidence="7" key="1">
    <citation type="submission" date="2025-08" db="UniProtKB">
        <authorList>
            <consortium name="Ensembl"/>
        </authorList>
    </citation>
    <scope>IDENTIFICATION</scope>
</reference>
<dbReference type="SUPFAM" id="SSF54452">
    <property type="entry name" value="MHC antigen-recognition domain"/>
    <property type="match status" value="1"/>
</dbReference>
<dbReference type="Gene3D" id="3.30.500.10">
    <property type="entry name" value="MHC class I-like antigen recognition-like"/>
    <property type="match status" value="1"/>
</dbReference>
<feature type="compositionally biased region" description="Gly residues" evidence="4">
    <location>
        <begin position="512"/>
        <end position="523"/>
    </location>
</feature>
<reference evidence="7" key="2">
    <citation type="submission" date="2025-09" db="UniProtKB">
        <authorList>
            <consortium name="Ensembl"/>
        </authorList>
    </citation>
    <scope>IDENTIFICATION</scope>
</reference>
<keyword evidence="8" id="KW-1185">Reference proteome</keyword>
<dbReference type="FunFam" id="3.30.500.10:FF:000005">
    <property type="entry name" value="MHC class I antigen ZKA transcript variant 1"/>
    <property type="match status" value="1"/>
</dbReference>
<evidence type="ECO:0000256" key="5">
    <source>
        <dbReference type="SAM" id="Phobius"/>
    </source>
</evidence>
<keyword evidence="5" id="KW-1133">Transmembrane helix</keyword>
<sequence>MHHADSEPDSRQRRKKQETAAVGFAGRRGAQNTVKPSDKTTFFKEREESGSVKMYFFAVFVLLGTGLAVNGETHSLTYIYTAFSKPVGLPGIHEFTAMGLLNGRMIDYFDSDNQTKVPKQAWMKERLPADYWDKGTQSRQSKQQWFKVNIDILKTRMRQNDTDLHVLQWRHGCKGEMKDGVVKFTSGVDMYSYDGNDFLSFDDANSVWVAPTDAAVVTKRKWDGVQVLKEYTKGYLENECIEWLGKFIDYGQKQLQVAIPPKVHLFTRNTKVEANILLTCLATGFLPKDIILRMKRNGRILTKVDGVVTSSVLPNGDETFQRRDSVEILRSDLSTYTCEVIHQASNVHVEEEWDHKLNPSNNSGPAIGGAIVVVLVIVIVVGVLLVLFKKGIIGPRTSGSSSSNGHQPLAVVVTASSGNNGTVYLPVPQGANVGTNAKKDDVNDPLLKGSDGSLNSKSSSTSGDSGVSGTNGGTDAKKDNVNQPLLEGSDAGSVNSGGSGSASSSGSSGDSGVSGGGPPKLSQ</sequence>
<keyword evidence="5" id="KW-0472">Membrane</keyword>
<keyword evidence="1" id="KW-0325">Glycoprotein</keyword>
<name>A0A8D0A1J6_SANLU</name>
<dbReference type="InterPro" id="IPR007110">
    <property type="entry name" value="Ig-like_dom"/>
</dbReference>
<dbReference type="GeneTree" id="ENSGT01150000287002"/>
<dbReference type="InterPro" id="IPR003006">
    <property type="entry name" value="Ig/MHC_CS"/>
</dbReference>
<feature type="transmembrane region" description="Helical" evidence="5">
    <location>
        <begin position="366"/>
        <end position="388"/>
    </location>
</feature>
<dbReference type="Gene3D" id="2.60.40.10">
    <property type="entry name" value="Immunoglobulins"/>
    <property type="match status" value="1"/>
</dbReference>
<dbReference type="InterPro" id="IPR036179">
    <property type="entry name" value="Ig-like_dom_sf"/>
</dbReference>
<accession>A0A8D0A1J6</accession>
<dbReference type="AlphaFoldDB" id="A0A8D0A1J6"/>
<dbReference type="Proteomes" id="UP000694568">
    <property type="component" value="Unplaced"/>
</dbReference>
<dbReference type="InterPro" id="IPR013783">
    <property type="entry name" value="Ig-like_fold"/>
</dbReference>
<feature type="domain" description="Ig-like" evidence="6">
    <location>
        <begin position="261"/>
        <end position="350"/>
    </location>
</feature>
<dbReference type="InterPro" id="IPR011162">
    <property type="entry name" value="MHC_I/II-like_Ag-recog"/>
</dbReference>
<evidence type="ECO:0000313" key="7">
    <source>
        <dbReference type="Ensembl" id="ENSSLUP00000049404.1"/>
    </source>
</evidence>
<dbReference type="PROSITE" id="PS50835">
    <property type="entry name" value="IG_LIKE"/>
    <property type="match status" value="1"/>
</dbReference>
<dbReference type="Pfam" id="PF07654">
    <property type="entry name" value="C1-set"/>
    <property type="match status" value="1"/>
</dbReference>
<feature type="compositionally biased region" description="Low complexity" evidence="4">
    <location>
        <begin position="501"/>
        <end position="511"/>
    </location>
</feature>
<evidence type="ECO:0000256" key="3">
    <source>
        <dbReference type="RuleBase" id="RU004439"/>
    </source>
</evidence>
<dbReference type="InterPro" id="IPR001039">
    <property type="entry name" value="MHC_I_a_a1/a2"/>
</dbReference>
<dbReference type="PRINTS" id="PR01638">
    <property type="entry name" value="MHCCLASSI"/>
</dbReference>
<dbReference type="SUPFAM" id="SSF48726">
    <property type="entry name" value="Immunoglobulin"/>
    <property type="match status" value="1"/>
</dbReference>
<dbReference type="InterPro" id="IPR050208">
    <property type="entry name" value="MHC_class-I_related"/>
</dbReference>
<protein>
    <recommendedName>
        <fullName evidence="6">Ig-like domain-containing protein</fullName>
    </recommendedName>
</protein>
<dbReference type="Ensembl" id="ENSSLUT00000050874.1">
    <property type="protein sequence ID" value="ENSSLUP00000049404.1"/>
    <property type="gene ID" value="ENSSLUG00000021552.1"/>
</dbReference>
<comment type="similarity">
    <text evidence="3">Belongs to the MHC class I family.</text>
</comment>
<keyword evidence="5" id="KW-0812">Transmembrane</keyword>
<dbReference type="GO" id="GO:0005615">
    <property type="term" value="C:extracellular space"/>
    <property type="evidence" value="ECO:0007669"/>
    <property type="project" value="TreeGrafter"/>
</dbReference>
<dbReference type="Pfam" id="PF00129">
    <property type="entry name" value="MHC_I"/>
    <property type="match status" value="1"/>
</dbReference>
<evidence type="ECO:0000256" key="4">
    <source>
        <dbReference type="SAM" id="MobiDB-lite"/>
    </source>
</evidence>
<evidence type="ECO:0000256" key="2">
    <source>
        <dbReference type="ARBA" id="ARBA00023319"/>
    </source>
</evidence>
<feature type="region of interest" description="Disordered" evidence="4">
    <location>
        <begin position="431"/>
        <end position="523"/>
    </location>
</feature>
<evidence type="ECO:0000313" key="8">
    <source>
        <dbReference type="Proteomes" id="UP000694568"/>
    </source>
</evidence>
<dbReference type="GO" id="GO:0009897">
    <property type="term" value="C:external side of plasma membrane"/>
    <property type="evidence" value="ECO:0007669"/>
    <property type="project" value="TreeGrafter"/>
</dbReference>
<gene>
    <name evidence="7" type="primary">LOC116051694</name>
</gene>
<feature type="compositionally biased region" description="Low complexity" evidence="4">
    <location>
        <begin position="447"/>
        <end position="468"/>
    </location>
</feature>
<feature type="region of interest" description="Disordered" evidence="4">
    <location>
        <begin position="1"/>
        <end position="37"/>
    </location>
</feature>
<organism evidence="7 8">
    <name type="scientific">Sander lucioperca</name>
    <name type="common">Pike-perch</name>
    <name type="synonym">Perca lucioperca</name>
    <dbReference type="NCBI Taxonomy" id="283035"/>
    <lineage>
        <taxon>Eukaryota</taxon>
        <taxon>Metazoa</taxon>
        <taxon>Chordata</taxon>
        <taxon>Craniata</taxon>
        <taxon>Vertebrata</taxon>
        <taxon>Euteleostomi</taxon>
        <taxon>Actinopterygii</taxon>
        <taxon>Neopterygii</taxon>
        <taxon>Teleostei</taxon>
        <taxon>Neoteleostei</taxon>
        <taxon>Acanthomorphata</taxon>
        <taxon>Eupercaria</taxon>
        <taxon>Perciformes</taxon>
        <taxon>Percoidei</taxon>
        <taxon>Percidae</taxon>
        <taxon>Luciopercinae</taxon>
        <taxon>Sander</taxon>
    </lineage>
</organism>
<dbReference type="GO" id="GO:0006955">
    <property type="term" value="P:immune response"/>
    <property type="evidence" value="ECO:0007669"/>
    <property type="project" value="TreeGrafter"/>
</dbReference>
<dbReference type="InterPro" id="IPR037055">
    <property type="entry name" value="MHC_I-like_Ag-recog_sf"/>
</dbReference>
<dbReference type="PROSITE" id="PS00290">
    <property type="entry name" value="IG_MHC"/>
    <property type="match status" value="1"/>
</dbReference>
<dbReference type="PANTHER" id="PTHR16675">
    <property type="entry name" value="MHC CLASS I-RELATED"/>
    <property type="match status" value="1"/>
</dbReference>
<dbReference type="InterPro" id="IPR011161">
    <property type="entry name" value="MHC_I-like_Ag-recog"/>
</dbReference>